<dbReference type="Pfam" id="PF25278">
    <property type="entry name" value="DUF7872"/>
    <property type="match status" value="1"/>
</dbReference>
<gene>
    <name evidence="3" type="ORF">CROQUDRAFT_717840</name>
</gene>
<dbReference type="PANTHER" id="PTHR33339">
    <property type="entry name" value="LYSM DOMAIN-CONTAINING PROTEIN"/>
    <property type="match status" value="1"/>
</dbReference>
<comment type="caution">
    <text evidence="3">The sequence shown here is derived from an EMBL/GenBank/DDBJ whole genome shotgun (WGS) entry which is preliminary data.</text>
</comment>
<dbReference type="AlphaFoldDB" id="A0A9P6T817"/>
<name>A0A9P6T817_9BASI</name>
<evidence type="ECO:0000313" key="3">
    <source>
        <dbReference type="EMBL" id="KAG0142135.1"/>
    </source>
</evidence>
<keyword evidence="1" id="KW-0732">Signal</keyword>
<dbReference type="Proteomes" id="UP000886653">
    <property type="component" value="Unassembled WGS sequence"/>
</dbReference>
<evidence type="ECO:0000256" key="1">
    <source>
        <dbReference type="SAM" id="SignalP"/>
    </source>
</evidence>
<dbReference type="PANTHER" id="PTHR33339:SF1">
    <property type="entry name" value="LYSM DOMAIN-CONTAINING PROTEIN"/>
    <property type="match status" value="1"/>
</dbReference>
<feature type="signal peptide" evidence="1">
    <location>
        <begin position="1"/>
        <end position="25"/>
    </location>
</feature>
<dbReference type="OrthoDB" id="2504711at2759"/>
<dbReference type="InterPro" id="IPR057194">
    <property type="entry name" value="DUF7872"/>
</dbReference>
<proteinExistence type="predicted"/>
<evidence type="ECO:0000259" key="2">
    <source>
        <dbReference type="Pfam" id="PF25278"/>
    </source>
</evidence>
<dbReference type="EMBL" id="MU167359">
    <property type="protein sequence ID" value="KAG0142135.1"/>
    <property type="molecule type" value="Genomic_DNA"/>
</dbReference>
<feature type="chain" id="PRO_5040275993" description="DUF7872 domain-containing protein" evidence="1">
    <location>
        <begin position="26"/>
        <end position="419"/>
    </location>
</feature>
<keyword evidence="4" id="KW-1185">Reference proteome</keyword>
<reference evidence="3" key="1">
    <citation type="submission" date="2013-11" db="EMBL/GenBank/DDBJ databases">
        <title>Genome sequence of the fusiform rust pathogen reveals effectors for host alternation and coevolution with pine.</title>
        <authorList>
            <consortium name="DOE Joint Genome Institute"/>
            <person name="Smith K."/>
            <person name="Pendleton A."/>
            <person name="Kubisiak T."/>
            <person name="Anderson C."/>
            <person name="Salamov A."/>
            <person name="Aerts A."/>
            <person name="Riley R."/>
            <person name="Clum A."/>
            <person name="Lindquist E."/>
            <person name="Ence D."/>
            <person name="Campbell M."/>
            <person name="Kronenberg Z."/>
            <person name="Feau N."/>
            <person name="Dhillon B."/>
            <person name="Hamelin R."/>
            <person name="Burleigh J."/>
            <person name="Smith J."/>
            <person name="Yandell M."/>
            <person name="Nelson C."/>
            <person name="Grigoriev I."/>
            <person name="Davis J."/>
        </authorList>
    </citation>
    <scope>NUCLEOTIDE SEQUENCE</scope>
    <source>
        <strain evidence="3">G11</strain>
    </source>
</reference>
<protein>
    <recommendedName>
        <fullName evidence="2">DUF7872 domain-containing protein</fullName>
    </recommendedName>
</protein>
<evidence type="ECO:0000313" key="4">
    <source>
        <dbReference type="Proteomes" id="UP000886653"/>
    </source>
</evidence>
<sequence>MRWNLINHSFKIWISILFHTYGCLSDRSNATSTAAKASEAHDPPQSVQIVYNHNTAIHDPCARLPLTPELWKSLELDNYLRTYPSGNNLTLEMYAESIGATNFVCGIGNMCNANQICMPVRGPDWYILVAIQNWNAFSNMMYDATGYAISILQGLVTSIVNDIVPHVNDNLAIESTLIGLFAGLCGAIPGFLFPASLNFWGSKIWPFVQGGTGLICGLAWTYHNILAMLPADEFSKTTDISYLLSKAQASTQGTIANSTAAATRLGISSPEGLYGVLKDGIFLNNHFSSGEFSEGEIQSAILRVARARLFAAIWKAKKFFIVRGSDKCTQEGPNGAISGKEVLSYCDSEGMMMNIVCSQDDKLITEFHWAYLVNAKYNITTEYVVKHSWECQQKYLTYAYDPYQNRKKKAVLDCSKMTN</sequence>
<feature type="domain" description="DUF7872" evidence="2">
    <location>
        <begin position="231"/>
        <end position="409"/>
    </location>
</feature>
<accession>A0A9P6T817</accession>
<organism evidence="3 4">
    <name type="scientific">Cronartium quercuum f. sp. fusiforme G11</name>
    <dbReference type="NCBI Taxonomy" id="708437"/>
    <lineage>
        <taxon>Eukaryota</taxon>
        <taxon>Fungi</taxon>
        <taxon>Dikarya</taxon>
        <taxon>Basidiomycota</taxon>
        <taxon>Pucciniomycotina</taxon>
        <taxon>Pucciniomycetes</taxon>
        <taxon>Pucciniales</taxon>
        <taxon>Coleosporiaceae</taxon>
        <taxon>Cronartium</taxon>
    </lineage>
</organism>